<accession>A0A014P517</accession>
<protein>
    <submittedName>
        <fullName evidence="1">Uncharacterized protein</fullName>
    </submittedName>
</protein>
<name>A0A014P517_9BURK</name>
<proteinExistence type="predicted"/>
<organism evidence="1 2">
    <name type="scientific">Comamonas aquatica DA1877</name>
    <dbReference type="NCBI Taxonomy" id="1457173"/>
    <lineage>
        <taxon>Bacteria</taxon>
        <taxon>Pseudomonadati</taxon>
        <taxon>Pseudomonadota</taxon>
        <taxon>Betaproteobacteria</taxon>
        <taxon>Burkholderiales</taxon>
        <taxon>Comamonadaceae</taxon>
        <taxon>Comamonas</taxon>
    </lineage>
</organism>
<dbReference type="Proteomes" id="UP000020766">
    <property type="component" value="Unassembled WGS sequence"/>
</dbReference>
<evidence type="ECO:0000313" key="1">
    <source>
        <dbReference type="EMBL" id="EXU81210.1"/>
    </source>
</evidence>
<evidence type="ECO:0000313" key="2">
    <source>
        <dbReference type="Proteomes" id="UP000020766"/>
    </source>
</evidence>
<dbReference type="GeneID" id="74937363"/>
<comment type="caution">
    <text evidence="1">The sequence shown here is derived from an EMBL/GenBank/DDBJ whole genome shotgun (WGS) entry which is preliminary data.</text>
</comment>
<sequence length="103" mass="11513">MISEVIVQLSADQQFRADVDRLAPMGNEEARRWLDEQFIALDCEPLRPSGKVLLADKVLVVAREAGARRLGDEAWFQTYARAAHAVLARPMIKVDVAAMTVTY</sequence>
<keyword evidence="2" id="KW-1185">Reference proteome</keyword>
<dbReference type="PATRIC" id="fig|1457173.3.peg.609"/>
<dbReference type="AlphaFoldDB" id="A0A014P517"/>
<dbReference type="STRING" id="225991.MA05_15240"/>
<dbReference type="EMBL" id="JBOK01000003">
    <property type="protein sequence ID" value="EXU81210.1"/>
    <property type="molecule type" value="Genomic_DNA"/>
</dbReference>
<dbReference type="RefSeq" id="WP_043378962.1">
    <property type="nucleotide sequence ID" value="NZ_JBOK01000003.1"/>
</dbReference>
<reference evidence="1 2" key="1">
    <citation type="submission" date="2014-01" db="EMBL/GenBank/DDBJ databases">
        <title>Interspecies Systems Biology Uncovers Metabolites Affecting C. elegans Gene Expression and Life History Traits.</title>
        <authorList>
            <person name="Watson E."/>
            <person name="Macneil L.T."/>
            <person name="Ritter A.D."/>
            <person name="Yilmaz L.S."/>
            <person name="Rosebrock A.P."/>
            <person name="Caudy A.A."/>
            <person name="Walhout A.J."/>
        </authorList>
    </citation>
    <scope>NUCLEOTIDE SEQUENCE [LARGE SCALE GENOMIC DNA]</scope>
    <source>
        <strain evidence="1 2">DA1877</strain>
    </source>
</reference>
<gene>
    <name evidence="1" type="ORF">AX13_10425</name>
</gene>